<evidence type="ECO:0000313" key="2">
    <source>
        <dbReference type="EMBL" id="MBD2148667.1"/>
    </source>
</evidence>
<sequence>MNVETMKKQGVQEIVKRFETALLGFIEDAQNRGVEINRSDFEQLVVRAASVYAKNYVKAHGFIQIFGSRKLSTIASIYTPQRFQAHTAIRNFESVDELEEAFSQDLQRSNHSKGNNLVGINIANEESYLMVLGYPANGKTTFLKYIGWEALRYPNGKYKHDLLPVFVPMWKFCRLDCSRDTLLGAIAEEFERAGFLNPMDITQWLLSQGKLLILIDGLNESALPQKYISKHLQTFVKKYPLNRYIVSSRLVSYQNSLGQFLEVDLHPWSDLLIQEYIHKWFALRDAQDGQNPQADHVSEEAQRCWEILQHNRVARDLANSPLCLSLLCLLCDRRYSFPSHVSGLYQQAIHLVLEEQVLKCQSLDHPDRNIINTDILEIFLIEVAYTSFELNQTVLSLEEVMERLRIVLTNCKPSLQNLDVDFALRVLQQVGVCQIRNVLDSPIGVSSLVFSHITFQEYFTARYVYYHQKTAQIVPIYLSDRRWQQVFLILAGMMLGNPETLLLAIEAQAANYINTAKLRDILDWVDQVSTHTSNNFKSVTKRIATLFIARPRFTAQLASALILTRMLSVANELHKTLETNISFEQIFAADLSLSLAQALDFDSKTELNLATQLCQHLEQALSPLCFDRQYIDFVSLSNNLKFLEFQVPSHDQPYEVHEAFRNEISKIWLKSLHLPVELNQISYQEVESLESYLYANLLMVQCKDMAIAVSTKTWQEIESRMLQRFALN</sequence>
<comment type="caution">
    <text evidence="2">The sequence shown here is derived from an EMBL/GenBank/DDBJ whole genome shotgun (WGS) entry which is preliminary data.</text>
</comment>
<dbReference type="SUPFAM" id="SSF52540">
    <property type="entry name" value="P-loop containing nucleoside triphosphate hydrolases"/>
    <property type="match status" value="1"/>
</dbReference>
<dbReference type="Proteomes" id="UP000631421">
    <property type="component" value="Unassembled WGS sequence"/>
</dbReference>
<reference evidence="2" key="2">
    <citation type="submission" date="2020-08" db="EMBL/GenBank/DDBJ databases">
        <authorList>
            <person name="Chen M."/>
            <person name="Teng W."/>
            <person name="Zhao L."/>
            <person name="Hu C."/>
            <person name="Zhou Y."/>
            <person name="Han B."/>
            <person name="Song L."/>
            <person name="Shu W."/>
        </authorList>
    </citation>
    <scope>NUCLEOTIDE SEQUENCE</scope>
    <source>
        <strain evidence="2">FACHB-1277</strain>
    </source>
</reference>
<dbReference type="Pfam" id="PF22727">
    <property type="entry name" value="NCH2"/>
    <property type="match status" value="1"/>
</dbReference>
<evidence type="ECO:0000259" key="1">
    <source>
        <dbReference type="Pfam" id="PF22727"/>
    </source>
</evidence>
<keyword evidence="3" id="KW-1185">Reference proteome</keyword>
<dbReference type="EMBL" id="JACJPY010000001">
    <property type="protein sequence ID" value="MBD2148667.1"/>
    <property type="molecule type" value="Genomic_DNA"/>
</dbReference>
<protein>
    <recommendedName>
        <fullName evidence="1">NACHT conflict system C-terminal helical domain-containing protein</fullName>
    </recommendedName>
</protein>
<dbReference type="PANTHER" id="PTHR46844:SF1">
    <property type="entry name" value="SLR5058 PROTEIN"/>
    <property type="match status" value="1"/>
</dbReference>
<gene>
    <name evidence="2" type="ORF">H6F44_00775</name>
</gene>
<feature type="domain" description="NACHT conflict system C-terminal helical" evidence="1">
    <location>
        <begin position="636"/>
        <end position="723"/>
    </location>
</feature>
<accession>A0A926UPK6</accession>
<proteinExistence type="predicted"/>
<organism evidence="2 3">
    <name type="scientific">Pseudanabaena cinerea FACHB-1277</name>
    <dbReference type="NCBI Taxonomy" id="2949581"/>
    <lineage>
        <taxon>Bacteria</taxon>
        <taxon>Bacillati</taxon>
        <taxon>Cyanobacteriota</taxon>
        <taxon>Cyanophyceae</taxon>
        <taxon>Pseudanabaenales</taxon>
        <taxon>Pseudanabaenaceae</taxon>
        <taxon>Pseudanabaena</taxon>
        <taxon>Pseudanabaena cinerea</taxon>
    </lineage>
</organism>
<reference evidence="2" key="1">
    <citation type="journal article" date="2015" name="ISME J.">
        <title>Draft Genome Sequence of Streptomyces incarnatus NRRL8089, which Produces the Nucleoside Antibiotic Sinefungin.</title>
        <authorList>
            <person name="Oshima K."/>
            <person name="Hattori M."/>
            <person name="Shimizu H."/>
            <person name="Fukuda K."/>
            <person name="Nemoto M."/>
            <person name="Inagaki K."/>
            <person name="Tamura T."/>
        </authorList>
    </citation>
    <scope>NUCLEOTIDE SEQUENCE</scope>
    <source>
        <strain evidence="2">FACHB-1277</strain>
    </source>
</reference>
<evidence type="ECO:0000313" key="3">
    <source>
        <dbReference type="Proteomes" id="UP000631421"/>
    </source>
</evidence>
<dbReference type="Gene3D" id="3.40.50.300">
    <property type="entry name" value="P-loop containing nucleotide triphosphate hydrolases"/>
    <property type="match status" value="1"/>
</dbReference>
<dbReference type="InterPro" id="IPR027417">
    <property type="entry name" value="P-loop_NTPase"/>
</dbReference>
<dbReference type="PANTHER" id="PTHR46844">
    <property type="entry name" value="SLR5058 PROTEIN"/>
    <property type="match status" value="1"/>
</dbReference>
<name>A0A926UPK6_9CYAN</name>
<dbReference type="AlphaFoldDB" id="A0A926UPK6"/>
<dbReference type="InterPro" id="IPR054501">
    <property type="entry name" value="NCH2"/>
</dbReference>